<dbReference type="EMBL" id="CAFB01000035">
    <property type="protein sequence ID" value="CCD28926.1"/>
    <property type="molecule type" value="Genomic_DNA"/>
</dbReference>
<dbReference type="Proteomes" id="UP000054051">
    <property type="component" value="Unassembled WGS sequence"/>
</dbReference>
<feature type="domain" description="KilA-N" evidence="1">
    <location>
        <begin position="1"/>
        <end position="134"/>
    </location>
</feature>
<dbReference type="eggNOG" id="ENOG503307B">
    <property type="taxonomic scope" value="Bacteria"/>
</dbReference>
<proteinExistence type="predicted"/>
<dbReference type="SMART" id="SM01252">
    <property type="entry name" value="KilA-N"/>
    <property type="match status" value="1"/>
</dbReference>
<organism evidence="2 3">
    <name type="scientific">Candidatus Glomeribacter gigasporarum BEG34</name>
    <dbReference type="NCBI Taxonomy" id="1070319"/>
    <lineage>
        <taxon>Bacteria</taxon>
        <taxon>Pseudomonadati</taxon>
        <taxon>Pseudomonadota</taxon>
        <taxon>Betaproteobacteria</taxon>
        <taxon>Burkholderiales</taxon>
        <taxon>Burkholderiaceae</taxon>
        <taxon>Candidatus Glomeribacter</taxon>
    </lineage>
</organism>
<sequence length="242" mass="26724">MNTLMISKISIQQDAEGRYCLNDLHKASGGEDRHKPANFLRLDTTQALIAEINGSHLSSLEGALKTDGIPSVSPLATEEKPYGTIHFSDVRSAVKTTNGGHHRGTYVCKELVYAYAMWVSSAFHLKVIRTFNALATRRQESVHSTPLATFTAAFRLVPLAMRAARALGLDKNAAALSVNQFVHKLTHIDLLSELGHTHLIAENQKSGQRAEKNDAGQMIGLKTSTLKNWLQKLPEFRPWAQK</sequence>
<keyword evidence="3" id="KW-1185">Reference proteome</keyword>
<dbReference type="InterPro" id="IPR017880">
    <property type="entry name" value="KilA_N"/>
</dbReference>
<comment type="caution">
    <text evidence="2">The sequence shown here is derived from an EMBL/GenBank/DDBJ whole genome shotgun (WGS) entry which is preliminary data.</text>
</comment>
<dbReference type="OrthoDB" id="9178758at2"/>
<dbReference type="AlphaFoldDB" id="G2J829"/>
<dbReference type="Pfam" id="PF04383">
    <property type="entry name" value="KilA-N"/>
    <property type="match status" value="1"/>
</dbReference>
<dbReference type="STRING" id="1070319.CAGGBEG34_190097"/>
<protein>
    <submittedName>
        <fullName evidence="2">KilA-N domain protein (Modular protein)</fullName>
    </submittedName>
</protein>
<dbReference type="InterPro" id="IPR018004">
    <property type="entry name" value="KilA/APSES_HTH"/>
</dbReference>
<evidence type="ECO:0000313" key="3">
    <source>
        <dbReference type="Proteomes" id="UP000054051"/>
    </source>
</evidence>
<evidence type="ECO:0000313" key="2">
    <source>
        <dbReference type="EMBL" id="CCD28926.1"/>
    </source>
</evidence>
<reference evidence="2 3" key="1">
    <citation type="submission" date="2011-08" db="EMBL/GenBank/DDBJ databases">
        <title>The genome of the obligate endobacterium of an arbuscular mycorrhizal fungus reveals an interphylum network of nutritional interactions.</title>
        <authorList>
            <person name="Ghignone S."/>
            <person name="Salvioli A."/>
            <person name="Anca I."/>
            <person name="Lumini E."/>
            <person name="Ortu G."/>
            <person name="Petiti L."/>
            <person name="Cruveiller S."/>
            <person name="Bianciotto V."/>
            <person name="Piffanelli P."/>
            <person name="Lanfranco L."/>
            <person name="Bonfante P."/>
        </authorList>
    </citation>
    <scope>NUCLEOTIDE SEQUENCE [LARGE SCALE GENOMIC DNA]</scope>
    <source>
        <strain evidence="2 3">BEG34</strain>
    </source>
</reference>
<gene>
    <name evidence="2" type="primary">KilA</name>
    <name evidence="2" type="ORF">CAGGBEG34_190097</name>
</gene>
<dbReference type="RefSeq" id="WP_006682183.1">
    <property type="nucleotide sequence ID" value="NZ_CAFB01000035.1"/>
</dbReference>
<evidence type="ECO:0000259" key="1">
    <source>
        <dbReference type="PROSITE" id="PS51301"/>
    </source>
</evidence>
<dbReference type="PROSITE" id="PS51301">
    <property type="entry name" value="KILA_N"/>
    <property type="match status" value="1"/>
</dbReference>
<name>G2J829_9BURK</name>
<accession>G2J829</accession>